<feature type="transmembrane region" description="Helical" evidence="6">
    <location>
        <begin position="207"/>
        <end position="226"/>
    </location>
</feature>
<feature type="transmembrane region" description="Helical" evidence="6">
    <location>
        <begin position="110"/>
        <end position="130"/>
    </location>
</feature>
<feature type="transmembrane region" description="Helical" evidence="6">
    <location>
        <begin position="165"/>
        <end position="187"/>
    </location>
</feature>
<dbReference type="InterPro" id="IPR051533">
    <property type="entry name" value="WaaL-like"/>
</dbReference>
<feature type="transmembrane region" description="Helical" evidence="6">
    <location>
        <begin position="136"/>
        <end position="153"/>
    </location>
</feature>
<evidence type="ECO:0000313" key="9">
    <source>
        <dbReference type="Proteomes" id="UP001518872"/>
    </source>
</evidence>
<keyword evidence="3 6" id="KW-1133">Transmembrane helix</keyword>
<evidence type="ECO:0000259" key="7">
    <source>
        <dbReference type="Pfam" id="PF04932"/>
    </source>
</evidence>
<keyword evidence="9" id="KW-1185">Reference proteome</keyword>
<evidence type="ECO:0000256" key="4">
    <source>
        <dbReference type="ARBA" id="ARBA00023136"/>
    </source>
</evidence>
<accession>A0ABS2J0T1</accession>
<evidence type="ECO:0000256" key="3">
    <source>
        <dbReference type="ARBA" id="ARBA00022989"/>
    </source>
</evidence>
<dbReference type="EMBL" id="JAFEUC010000017">
    <property type="protein sequence ID" value="MBM7080182.1"/>
    <property type="molecule type" value="Genomic_DNA"/>
</dbReference>
<dbReference type="PANTHER" id="PTHR37422">
    <property type="entry name" value="TEICHURONIC ACID BIOSYNTHESIS PROTEIN TUAE"/>
    <property type="match status" value="1"/>
</dbReference>
<gene>
    <name evidence="8" type="ORF">JQX11_28075</name>
</gene>
<name>A0ABS2J0T1_9ACTN</name>
<evidence type="ECO:0000313" key="8">
    <source>
        <dbReference type="EMBL" id="MBM7080182.1"/>
    </source>
</evidence>
<keyword evidence="8" id="KW-0436">Ligase</keyword>
<keyword evidence="4 6" id="KW-0472">Membrane</keyword>
<reference evidence="8 9" key="1">
    <citation type="submission" date="2021-02" db="EMBL/GenBank/DDBJ databases">
        <authorList>
            <person name="Ra J.-S."/>
        </authorList>
    </citation>
    <scope>NUCLEOTIDE SEQUENCE [LARGE SCALE GENOMIC DNA]</scope>
    <source>
        <strain evidence="8 9">MMS20-R1-14</strain>
    </source>
</reference>
<feature type="transmembrane region" description="Helical" evidence="6">
    <location>
        <begin position="79"/>
        <end position="98"/>
    </location>
</feature>
<keyword evidence="2 6" id="KW-0812">Transmembrane</keyword>
<comment type="subcellular location">
    <subcellularLocation>
        <location evidence="1">Membrane</location>
        <topology evidence="1">Multi-pass membrane protein</topology>
    </subcellularLocation>
</comment>
<feature type="transmembrane region" description="Helical" evidence="6">
    <location>
        <begin position="408"/>
        <end position="426"/>
    </location>
</feature>
<evidence type="ECO:0000256" key="6">
    <source>
        <dbReference type="SAM" id="Phobius"/>
    </source>
</evidence>
<feature type="transmembrane region" description="Helical" evidence="6">
    <location>
        <begin position="377"/>
        <end position="396"/>
    </location>
</feature>
<evidence type="ECO:0000256" key="2">
    <source>
        <dbReference type="ARBA" id="ARBA00022692"/>
    </source>
</evidence>
<proteinExistence type="predicted"/>
<feature type="region of interest" description="Disordered" evidence="5">
    <location>
        <begin position="454"/>
        <end position="480"/>
    </location>
</feature>
<feature type="compositionally biased region" description="Low complexity" evidence="5">
    <location>
        <begin position="459"/>
        <end position="479"/>
    </location>
</feature>
<feature type="transmembrane region" description="Helical" evidence="6">
    <location>
        <begin position="277"/>
        <end position="297"/>
    </location>
</feature>
<dbReference type="RefSeq" id="WP_204927942.1">
    <property type="nucleotide sequence ID" value="NZ_JAFEUC010000017.1"/>
</dbReference>
<protein>
    <submittedName>
        <fullName evidence="8">O-antigen ligase family protein</fullName>
    </submittedName>
</protein>
<dbReference type="GO" id="GO:0016874">
    <property type="term" value="F:ligase activity"/>
    <property type="evidence" value="ECO:0007669"/>
    <property type="project" value="UniProtKB-KW"/>
</dbReference>
<feature type="transmembrane region" description="Helical" evidence="6">
    <location>
        <begin position="27"/>
        <end position="46"/>
    </location>
</feature>
<organism evidence="8 9">
    <name type="scientific">Micromonospora humida</name>
    <dbReference type="NCBI Taxonomy" id="2809018"/>
    <lineage>
        <taxon>Bacteria</taxon>
        <taxon>Bacillati</taxon>
        <taxon>Actinomycetota</taxon>
        <taxon>Actinomycetes</taxon>
        <taxon>Micromonosporales</taxon>
        <taxon>Micromonosporaceae</taxon>
        <taxon>Micromonospora</taxon>
    </lineage>
</organism>
<comment type="caution">
    <text evidence="8">The sequence shown here is derived from an EMBL/GenBank/DDBJ whole genome shotgun (WGS) entry which is preliminary data.</text>
</comment>
<feature type="transmembrane region" description="Helical" evidence="6">
    <location>
        <begin position="53"/>
        <end position="73"/>
    </location>
</feature>
<dbReference type="PANTHER" id="PTHR37422:SF13">
    <property type="entry name" value="LIPOPOLYSACCHARIDE BIOSYNTHESIS PROTEIN PA4999-RELATED"/>
    <property type="match status" value="1"/>
</dbReference>
<evidence type="ECO:0000256" key="1">
    <source>
        <dbReference type="ARBA" id="ARBA00004141"/>
    </source>
</evidence>
<evidence type="ECO:0000256" key="5">
    <source>
        <dbReference type="SAM" id="MobiDB-lite"/>
    </source>
</evidence>
<dbReference type="InterPro" id="IPR007016">
    <property type="entry name" value="O-antigen_ligase-rel_domated"/>
</dbReference>
<dbReference type="Pfam" id="PF04932">
    <property type="entry name" value="Wzy_C"/>
    <property type="match status" value="1"/>
</dbReference>
<sequence>MGNRVGQLCLVVGAVLAVVLTTVASVTVPLIAVGAVALLLLALFALAQQMDGWRWLLGLTMALLVCASSKLPGLVEASFYPRYAAVAALIVWALGAPGRTAARVDPWTRLLVGALWAMAGLATVSFTWSVVPLETLQRGVALLLLAALVHVLVRRRWPDRAVMLADLRMVYLVLSGSALISLGVGFTDGTLVAALSRTDRFEGLYNNPNMLSIVCALTTPLGWAVYRQSRRRVELLGMVPAVACLLLSQSRTGLIAVLAGACWVVLRNGLGRVVRLGAGLAVGLLVAYLFNLLPVLFTGPWVRQLVLRFTDPTGGDLSNGRTEMWQATVDLWWQNRPTLGFGYASRNHLFALASLDESFGTGVSVVHNSYLQLLLELGLAAVAPLVLLLLAVGRVALRSPVRRADSGLVWLVVTGLLIQITESAIFGTGQTYPYVFWCVVAGVLLHLPGERADADGPDADPAATPTTAAPPGVAAPAGDLTRLPVPALR</sequence>
<feature type="domain" description="O-antigen ligase-related" evidence="7">
    <location>
        <begin position="237"/>
        <end position="383"/>
    </location>
</feature>
<dbReference type="Proteomes" id="UP001518872">
    <property type="component" value="Unassembled WGS sequence"/>
</dbReference>